<keyword evidence="11 21" id="KW-0067">ATP-binding</keyword>
<feature type="binding site" evidence="21">
    <location>
        <position position="677"/>
    </location>
    <ligand>
        <name>ATP</name>
        <dbReference type="ChEBI" id="CHEBI:30616"/>
    </ligand>
</feature>
<dbReference type="InterPro" id="IPR020635">
    <property type="entry name" value="Tyr_kinase_cat_dom"/>
</dbReference>
<dbReference type="InterPro" id="IPR050122">
    <property type="entry name" value="RTK"/>
</dbReference>
<dbReference type="SMART" id="SM00219">
    <property type="entry name" value="TyrKc"/>
    <property type="match status" value="1"/>
</dbReference>
<protein>
    <recommendedName>
        <fullName evidence="2">receptor protein-tyrosine kinase</fullName>
        <ecNumber evidence="2">2.7.10.1</ecNumber>
    </recommendedName>
</protein>
<keyword evidence="16" id="KW-0675">Receptor</keyword>
<dbReference type="InterPro" id="IPR013783">
    <property type="entry name" value="Ig-like_fold"/>
</dbReference>
<feature type="domain" description="Protein kinase" evidence="26">
    <location>
        <begin position="587"/>
        <end position="876"/>
    </location>
</feature>
<evidence type="ECO:0000256" key="6">
    <source>
        <dbReference type="ARBA" id="ARBA00022692"/>
    </source>
</evidence>
<evidence type="ECO:0000259" key="27">
    <source>
        <dbReference type="PROSITE" id="PS50835"/>
    </source>
</evidence>
<dbReference type="GO" id="GO:0005886">
    <property type="term" value="C:plasma membrane"/>
    <property type="evidence" value="ECO:0007669"/>
    <property type="project" value="UniProtKB-SubCell"/>
</dbReference>
<keyword evidence="12" id="KW-1133">Transmembrane helix</keyword>
<feature type="disulfide bond" evidence="22">
    <location>
        <begin position="271"/>
        <end position="454"/>
    </location>
</feature>
<comment type="caution">
    <text evidence="28">The sequence shown here is derived from an EMBL/GenBank/DDBJ whole genome shotgun (WGS) entry which is preliminary data.</text>
</comment>
<dbReference type="SUPFAM" id="SSF56112">
    <property type="entry name" value="Protein kinase-like (PK-like)"/>
    <property type="match status" value="1"/>
</dbReference>
<evidence type="ECO:0000256" key="2">
    <source>
        <dbReference type="ARBA" id="ARBA00011902"/>
    </source>
</evidence>
<dbReference type="InterPro" id="IPR000719">
    <property type="entry name" value="Prot_kinase_dom"/>
</dbReference>
<dbReference type="GO" id="GO:0045597">
    <property type="term" value="P:positive regulation of cell differentiation"/>
    <property type="evidence" value="ECO:0007669"/>
    <property type="project" value="TreeGrafter"/>
</dbReference>
<evidence type="ECO:0000256" key="10">
    <source>
        <dbReference type="ARBA" id="ARBA00022777"/>
    </source>
</evidence>
<feature type="region of interest" description="Disordered" evidence="24">
    <location>
        <begin position="121"/>
        <end position="147"/>
    </location>
</feature>
<dbReference type="Pfam" id="PF07714">
    <property type="entry name" value="PK_Tyr_Ser-Thr"/>
    <property type="match status" value="1"/>
</dbReference>
<evidence type="ECO:0000313" key="29">
    <source>
        <dbReference type="Proteomes" id="UP000823561"/>
    </source>
</evidence>
<evidence type="ECO:0000256" key="11">
    <source>
        <dbReference type="ARBA" id="ARBA00022840"/>
    </source>
</evidence>
<feature type="binding site" evidence="21 23">
    <location>
        <position position="623"/>
    </location>
    <ligand>
        <name>ATP</name>
        <dbReference type="ChEBI" id="CHEBI:30616"/>
    </ligand>
</feature>
<dbReference type="PROSITE" id="PS50835">
    <property type="entry name" value="IG_LIKE"/>
    <property type="match status" value="3"/>
</dbReference>
<name>A0AAV6GC95_9TELE</name>
<dbReference type="Pfam" id="PF07679">
    <property type="entry name" value="I-set"/>
    <property type="match status" value="2"/>
</dbReference>
<feature type="binding site" evidence="21">
    <location>
        <begin position="593"/>
        <end position="599"/>
    </location>
    <ligand>
        <name>ATP</name>
        <dbReference type="ChEBI" id="CHEBI:30616"/>
    </ligand>
</feature>
<feature type="domain" description="Ig-like" evidence="27">
    <location>
        <begin position="149"/>
        <end position="225"/>
    </location>
</feature>
<dbReference type="GO" id="GO:0005007">
    <property type="term" value="F:fibroblast growth factor receptor activity"/>
    <property type="evidence" value="ECO:0007669"/>
    <property type="project" value="InterPro"/>
</dbReference>
<dbReference type="Proteomes" id="UP000823561">
    <property type="component" value="Chromosome 12"/>
</dbReference>
<dbReference type="Gene3D" id="3.30.200.20">
    <property type="entry name" value="Phosphorylase Kinase, domain 1"/>
    <property type="match status" value="1"/>
</dbReference>
<feature type="signal peptide" evidence="25">
    <location>
        <begin position="1"/>
        <end position="28"/>
    </location>
</feature>
<dbReference type="SMART" id="SM00409">
    <property type="entry name" value="IG"/>
    <property type="match status" value="4"/>
</dbReference>
<dbReference type="InterPro" id="IPR011009">
    <property type="entry name" value="Kinase-like_dom_sf"/>
</dbReference>
<feature type="compositionally biased region" description="Acidic residues" evidence="24">
    <location>
        <begin position="123"/>
        <end position="133"/>
    </location>
</feature>
<sequence length="932" mass="103608">MGTHRMLLSWSLLLLWTVLTQLPTGARARPAVTDQVQSEVKMELYTLFPGERLVLACFEPAEAQQEVRWTKQGVPVAREGRVLEIEAAEPADSGLYGCFSHGPRGNHSAYFAVNITADAVASSEDEDDDESSSEENKLSSSQKLLPMAPRWAQPEKMEKKLHAVPASKTVKFRCQANGNPTPSLRWLKNGREFKRDHRIGGFKLREHMWTIIMESVVPSDKGNYTLGGEQVRQHQPYIPTGRKRSPHRPILYAGLPANRTAVVGSDVEFVCKVFSDPQPHIQWLKHIEVNGSQVGPDGLPFVRILKHSGVNSSDTQVLTLYNITEEEGGEYICKVSNYIGEANQSAWLTVLRHKAQAEGTGTGDRVKEGLGWDLPPLPPPLWGSPFSAVPSRCCFPLSLSLCGLFLPAPPDIVGVCGLCLSVLPQAAGVNTTDKEMEVLLLRNISFEDAGEYTCLAGNSIGLSHHSAWLTVVKAMPPTDVPTQTYLEVLIYCVGFFLISIMAGVATIVKIRSSSKKSEFNGQLAVHKLAKSIPLRKQVSVDSSSSLNSGAMLVRPSRLSSSGTPMLPGVTEYELPQDPHWEFFRERLVLGKPLGEGCFGQVVMGEALGLDKEKPNRVTKVAVKMLKSDATEKDLSDLISEMEMMKIIGKHKNIINLLGACTQDGPLYVIVEYASKGNLREYLRARRPPGMEYCYNPDQVPSESMCIKDLVSCAYQVARGMEYLASKKCIHRDLAARNVLVTEDNVMKIADFGLARDIHHIDYYKKTTNGRLPVKWMAPEALFDRIYTHQSDVWSFGVLLWEIFTLGGSPYPGVPVEELFKLLKEGHRMDRPSACPQELYLMMKDCWHAVPTYRPTFKQLVEDLDRILSMTANQEYLDLSEHMDAPYSQVVLDTRSSTCSSEVDSVFSQDAGVEEPCLPAPHSQTTSRTFRKH</sequence>
<dbReference type="FunFam" id="2.60.40.10:FF:000016">
    <property type="entry name" value="Fibroblast growth factor receptor"/>
    <property type="match status" value="1"/>
</dbReference>
<dbReference type="GO" id="GO:0017134">
    <property type="term" value="F:fibroblast growth factor binding"/>
    <property type="evidence" value="ECO:0007669"/>
    <property type="project" value="TreeGrafter"/>
</dbReference>
<feature type="binding site" evidence="21">
    <location>
        <position position="750"/>
    </location>
    <ligand>
        <name>ATP</name>
        <dbReference type="ChEBI" id="CHEBI:30616"/>
    </ligand>
</feature>
<dbReference type="PANTHER" id="PTHR24416">
    <property type="entry name" value="TYROSINE-PROTEIN KINASE RECEPTOR"/>
    <property type="match status" value="1"/>
</dbReference>
<dbReference type="SMART" id="SM00408">
    <property type="entry name" value="IGc2"/>
    <property type="match status" value="3"/>
</dbReference>
<accession>A0AAV6GC95</accession>
<evidence type="ECO:0000256" key="25">
    <source>
        <dbReference type="SAM" id="SignalP"/>
    </source>
</evidence>
<evidence type="ECO:0000256" key="5">
    <source>
        <dbReference type="ARBA" id="ARBA00022679"/>
    </source>
</evidence>
<dbReference type="FunFam" id="1.10.510.10:FF:000007">
    <property type="entry name" value="Fibroblast growth factor receptor"/>
    <property type="match status" value="1"/>
</dbReference>
<proteinExistence type="predicted"/>
<keyword evidence="18" id="KW-0393">Immunoglobulin domain</keyword>
<feature type="binding site" evidence="21">
    <location>
        <begin position="671"/>
        <end position="673"/>
    </location>
    <ligand>
        <name>ATP</name>
        <dbReference type="ChEBI" id="CHEBI:30616"/>
    </ligand>
</feature>
<feature type="domain" description="Ig-like" evidence="27">
    <location>
        <begin position="249"/>
        <end position="349"/>
    </location>
</feature>
<comment type="subcellular location">
    <subcellularLocation>
        <location evidence="1">Cell membrane</location>
        <topology evidence="1">Single-pass type I membrane protein</topology>
    </subcellularLocation>
</comment>
<evidence type="ECO:0000256" key="3">
    <source>
        <dbReference type="ARBA" id="ARBA00022475"/>
    </source>
</evidence>
<evidence type="ECO:0000256" key="9">
    <source>
        <dbReference type="ARBA" id="ARBA00022741"/>
    </source>
</evidence>
<dbReference type="SUPFAM" id="SSF48726">
    <property type="entry name" value="Immunoglobulin"/>
    <property type="match status" value="4"/>
</dbReference>
<evidence type="ECO:0000256" key="24">
    <source>
        <dbReference type="SAM" id="MobiDB-lite"/>
    </source>
</evidence>
<feature type="active site" description="Proton acceptor" evidence="20">
    <location>
        <position position="732"/>
    </location>
</feature>
<dbReference type="AlphaFoldDB" id="A0AAV6GC95"/>
<dbReference type="PROSITE" id="PS00109">
    <property type="entry name" value="PROTEIN_KINASE_TYR"/>
    <property type="match status" value="1"/>
</dbReference>
<dbReference type="EMBL" id="JADWDJ010000012">
    <property type="protein sequence ID" value="KAG5272749.1"/>
    <property type="molecule type" value="Genomic_DNA"/>
</dbReference>
<keyword evidence="7 25" id="KW-0732">Signal</keyword>
<evidence type="ECO:0000256" key="16">
    <source>
        <dbReference type="ARBA" id="ARBA00023170"/>
    </source>
</evidence>
<dbReference type="PROSITE" id="PS00107">
    <property type="entry name" value="PROTEIN_KINASE_ATP"/>
    <property type="match status" value="1"/>
</dbReference>
<dbReference type="PRINTS" id="PR00109">
    <property type="entry name" value="TYRKINASE"/>
</dbReference>
<keyword evidence="14" id="KW-0829">Tyrosine-protein kinase</keyword>
<evidence type="ECO:0000256" key="23">
    <source>
        <dbReference type="PROSITE-ProRule" id="PRU10141"/>
    </source>
</evidence>
<evidence type="ECO:0000256" key="21">
    <source>
        <dbReference type="PIRSR" id="PIRSR000628-2"/>
    </source>
</evidence>
<feature type="region of interest" description="Disordered" evidence="24">
    <location>
        <begin position="913"/>
        <end position="932"/>
    </location>
</feature>
<evidence type="ECO:0000256" key="12">
    <source>
        <dbReference type="ARBA" id="ARBA00022989"/>
    </source>
</evidence>
<dbReference type="PROSITE" id="PS50011">
    <property type="entry name" value="PROTEIN_KINASE_DOM"/>
    <property type="match status" value="1"/>
</dbReference>
<feature type="compositionally biased region" description="Polar residues" evidence="24">
    <location>
        <begin position="921"/>
        <end position="932"/>
    </location>
</feature>
<dbReference type="FunFam" id="2.60.40.10:FF:000020">
    <property type="entry name" value="Fibroblast growth factor receptor"/>
    <property type="match status" value="2"/>
</dbReference>
<reference evidence="28" key="1">
    <citation type="submission" date="2020-10" db="EMBL/GenBank/DDBJ databases">
        <title>Chromosome-scale genome assembly of the Allis shad, Alosa alosa.</title>
        <authorList>
            <person name="Margot Z."/>
            <person name="Christophe K."/>
            <person name="Cabau C."/>
            <person name="Louis A."/>
            <person name="Berthelot C."/>
            <person name="Parey E."/>
            <person name="Roest Crollius H."/>
            <person name="Montfort J."/>
            <person name="Robinson-Rechavi M."/>
            <person name="Bucao C."/>
            <person name="Bouchez O."/>
            <person name="Gislard M."/>
            <person name="Lluch J."/>
            <person name="Milhes M."/>
            <person name="Lampietro C."/>
            <person name="Lopez Roques C."/>
            <person name="Donnadieu C."/>
            <person name="Braasch I."/>
            <person name="Desvignes T."/>
            <person name="Postlethwait J."/>
            <person name="Bobe J."/>
            <person name="Guiguen Y."/>
        </authorList>
    </citation>
    <scope>NUCLEOTIDE SEQUENCE</scope>
    <source>
        <strain evidence="28">M-15738</strain>
        <tissue evidence="28">Blood</tissue>
    </source>
</reference>
<feature type="binding site" evidence="21">
    <location>
        <position position="736"/>
    </location>
    <ligand>
        <name>ATP</name>
        <dbReference type="ChEBI" id="CHEBI:30616"/>
    </ligand>
</feature>
<dbReference type="FunFam" id="3.30.200.20:FF:000011">
    <property type="entry name" value="Fibroblast growth factor receptor"/>
    <property type="match status" value="1"/>
</dbReference>
<evidence type="ECO:0000256" key="13">
    <source>
        <dbReference type="ARBA" id="ARBA00023136"/>
    </source>
</evidence>
<dbReference type="Gene3D" id="2.60.40.10">
    <property type="entry name" value="Immunoglobulins"/>
    <property type="match status" value="4"/>
</dbReference>
<dbReference type="GO" id="GO:0005524">
    <property type="term" value="F:ATP binding"/>
    <property type="evidence" value="ECO:0007669"/>
    <property type="project" value="UniProtKB-UniRule"/>
</dbReference>
<evidence type="ECO:0000259" key="26">
    <source>
        <dbReference type="PROSITE" id="PS50011"/>
    </source>
</evidence>
<dbReference type="GO" id="GO:0008284">
    <property type="term" value="P:positive regulation of cell population proliferation"/>
    <property type="evidence" value="ECO:0007669"/>
    <property type="project" value="InterPro"/>
</dbReference>
<evidence type="ECO:0000256" key="1">
    <source>
        <dbReference type="ARBA" id="ARBA00004251"/>
    </source>
</evidence>
<feature type="disulfide bond" evidence="22">
    <location>
        <begin position="57"/>
        <end position="98"/>
    </location>
</feature>
<dbReference type="InterPro" id="IPR003598">
    <property type="entry name" value="Ig_sub2"/>
</dbReference>
<keyword evidence="17" id="KW-0325">Glycoprotein</keyword>
<dbReference type="InterPro" id="IPR001245">
    <property type="entry name" value="Ser-Thr/Tyr_kinase_cat_dom"/>
</dbReference>
<keyword evidence="3" id="KW-1003">Cell membrane</keyword>
<evidence type="ECO:0000256" key="7">
    <source>
        <dbReference type="ARBA" id="ARBA00022729"/>
    </source>
</evidence>
<keyword evidence="9 23" id="KW-0547">Nucleotide-binding</keyword>
<keyword evidence="8" id="KW-0677">Repeat</keyword>
<comment type="catalytic activity">
    <reaction evidence="19">
        <text>L-tyrosyl-[protein] + ATP = O-phospho-L-tyrosyl-[protein] + ADP + H(+)</text>
        <dbReference type="Rhea" id="RHEA:10596"/>
        <dbReference type="Rhea" id="RHEA-COMP:10136"/>
        <dbReference type="Rhea" id="RHEA-COMP:20101"/>
        <dbReference type="ChEBI" id="CHEBI:15378"/>
        <dbReference type="ChEBI" id="CHEBI:30616"/>
        <dbReference type="ChEBI" id="CHEBI:46858"/>
        <dbReference type="ChEBI" id="CHEBI:61978"/>
        <dbReference type="ChEBI" id="CHEBI:456216"/>
        <dbReference type="EC" id="2.7.10.1"/>
    </reaction>
</comment>
<evidence type="ECO:0000256" key="22">
    <source>
        <dbReference type="PIRSR" id="PIRSR000628-3"/>
    </source>
</evidence>
<dbReference type="InterPro" id="IPR016248">
    <property type="entry name" value="FGF_rcpt_fam"/>
</dbReference>
<dbReference type="InterPro" id="IPR036179">
    <property type="entry name" value="Ig-like_dom_sf"/>
</dbReference>
<keyword evidence="4" id="KW-0597">Phosphoprotein</keyword>
<evidence type="ECO:0000256" key="8">
    <source>
        <dbReference type="ARBA" id="ARBA00022737"/>
    </source>
</evidence>
<evidence type="ECO:0000256" key="14">
    <source>
        <dbReference type="ARBA" id="ARBA00023137"/>
    </source>
</evidence>
<evidence type="ECO:0000256" key="15">
    <source>
        <dbReference type="ARBA" id="ARBA00023157"/>
    </source>
</evidence>
<dbReference type="InterPro" id="IPR013098">
    <property type="entry name" value="Ig_I-set"/>
</dbReference>
<keyword evidence="13" id="KW-0472">Membrane</keyword>
<organism evidence="28 29">
    <name type="scientific">Alosa alosa</name>
    <name type="common">allis shad</name>
    <dbReference type="NCBI Taxonomy" id="278164"/>
    <lineage>
        <taxon>Eukaryota</taxon>
        <taxon>Metazoa</taxon>
        <taxon>Chordata</taxon>
        <taxon>Craniata</taxon>
        <taxon>Vertebrata</taxon>
        <taxon>Euteleostomi</taxon>
        <taxon>Actinopterygii</taxon>
        <taxon>Neopterygii</taxon>
        <taxon>Teleostei</taxon>
        <taxon>Clupei</taxon>
        <taxon>Clupeiformes</taxon>
        <taxon>Clupeoidei</taxon>
        <taxon>Clupeidae</taxon>
        <taxon>Alosa</taxon>
    </lineage>
</organism>
<dbReference type="GO" id="GO:0043235">
    <property type="term" value="C:receptor complex"/>
    <property type="evidence" value="ECO:0007669"/>
    <property type="project" value="TreeGrafter"/>
</dbReference>
<gene>
    <name evidence="28" type="ORF">AALO_G00168890</name>
</gene>
<dbReference type="EC" id="2.7.10.1" evidence="2"/>
<feature type="chain" id="PRO_5043843089" description="receptor protein-tyrosine kinase" evidence="25">
    <location>
        <begin position="29"/>
        <end position="932"/>
    </location>
</feature>
<evidence type="ECO:0000256" key="19">
    <source>
        <dbReference type="ARBA" id="ARBA00051243"/>
    </source>
</evidence>
<dbReference type="InterPro" id="IPR008266">
    <property type="entry name" value="Tyr_kinase_AS"/>
</dbReference>
<dbReference type="InterPro" id="IPR017441">
    <property type="entry name" value="Protein_kinase_ATP_BS"/>
</dbReference>
<dbReference type="PIRSF" id="PIRSF000628">
    <property type="entry name" value="FGFR"/>
    <property type="match status" value="1"/>
</dbReference>
<dbReference type="Gene3D" id="1.10.510.10">
    <property type="entry name" value="Transferase(Phosphotransferase) domain 1"/>
    <property type="match status" value="1"/>
</dbReference>
<keyword evidence="15 22" id="KW-1015">Disulfide bond</keyword>
<feature type="domain" description="Ig-like" evidence="27">
    <location>
        <begin position="30"/>
        <end position="116"/>
    </location>
</feature>
<keyword evidence="29" id="KW-1185">Reference proteome</keyword>
<evidence type="ECO:0000256" key="20">
    <source>
        <dbReference type="PIRSR" id="PIRSR000628-1"/>
    </source>
</evidence>
<evidence type="ECO:0000256" key="17">
    <source>
        <dbReference type="ARBA" id="ARBA00023180"/>
    </source>
</evidence>
<evidence type="ECO:0000256" key="4">
    <source>
        <dbReference type="ARBA" id="ARBA00022553"/>
    </source>
</evidence>
<keyword evidence="6" id="KW-0812">Transmembrane</keyword>
<keyword evidence="5" id="KW-0808">Transferase</keyword>
<evidence type="ECO:0000313" key="28">
    <source>
        <dbReference type="EMBL" id="KAG5272749.1"/>
    </source>
</evidence>
<keyword evidence="10" id="KW-0418">Kinase</keyword>
<dbReference type="InterPro" id="IPR007110">
    <property type="entry name" value="Ig-like_dom"/>
</dbReference>
<dbReference type="InterPro" id="IPR003599">
    <property type="entry name" value="Ig_sub"/>
</dbReference>
<evidence type="ECO:0000256" key="18">
    <source>
        <dbReference type="ARBA" id="ARBA00023319"/>
    </source>
</evidence>
<dbReference type="PANTHER" id="PTHR24416:SF131">
    <property type="entry name" value="FIBROBLAST GROWTH FACTOR RECEPTOR 1"/>
    <property type="match status" value="1"/>
</dbReference>